<gene>
    <name evidence="6" type="ORF">J2S59_000172</name>
</gene>
<sequence>MLHATPNGAPVLDPATKLAVDGFLDRYDNPSTRELYEIDLRIFLTWCRTHGIDPLAIRRPQLEAFSRYLTLERRNSTATVAHRLGVVRSFYEVAVDDELLDRNPARLLRVPRVHTDPARMIGLDRREFGAILTAARHHSPDRWALVALLGLMGLRVTEACSIDVESFHQRVERGHQVLSFVGKGSKPATAPIPVPVLRALEEARGDRTSGPLLVRHDGERLDRRTAHRWVKRLGVVAGIDKPVTPHALRRTYVTLALDAGVPPREVQRGARHAKLDTTMRYDVARLDMDRHANHSLAAFVAGAM</sequence>
<dbReference type="Pfam" id="PF00589">
    <property type="entry name" value="Phage_integrase"/>
    <property type="match status" value="1"/>
</dbReference>
<dbReference type="InterPro" id="IPR002104">
    <property type="entry name" value="Integrase_catalytic"/>
</dbReference>
<evidence type="ECO:0000256" key="1">
    <source>
        <dbReference type="ARBA" id="ARBA00023125"/>
    </source>
</evidence>
<dbReference type="InterPro" id="IPR013762">
    <property type="entry name" value="Integrase-like_cat_sf"/>
</dbReference>
<dbReference type="InterPro" id="IPR044068">
    <property type="entry name" value="CB"/>
</dbReference>
<dbReference type="InterPro" id="IPR011010">
    <property type="entry name" value="DNA_brk_join_enz"/>
</dbReference>
<keyword evidence="1 3" id="KW-0238">DNA-binding</keyword>
<evidence type="ECO:0000256" key="2">
    <source>
        <dbReference type="ARBA" id="ARBA00023172"/>
    </source>
</evidence>
<evidence type="ECO:0000259" key="4">
    <source>
        <dbReference type="PROSITE" id="PS51898"/>
    </source>
</evidence>
<organism evidence="6 7">
    <name type="scientific">Nocardioides massiliensis</name>
    <dbReference type="NCBI Taxonomy" id="1325935"/>
    <lineage>
        <taxon>Bacteria</taxon>
        <taxon>Bacillati</taxon>
        <taxon>Actinomycetota</taxon>
        <taxon>Actinomycetes</taxon>
        <taxon>Propionibacteriales</taxon>
        <taxon>Nocardioidaceae</taxon>
        <taxon>Nocardioides</taxon>
    </lineage>
</organism>
<dbReference type="InterPro" id="IPR010998">
    <property type="entry name" value="Integrase_recombinase_N"/>
</dbReference>
<dbReference type="SUPFAM" id="SSF56349">
    <property type="entry name" value="DNA breaking-rejoining enzymes"/>
    <property type="match status" value="1"/>
</dbReference>
<evidence type="ECO:0000313" key="7">
    <source>
        <dbReference type="Proteomes" id="UP001240447"/>
    </source>
</evidence>
<dbReference type="Gene3D" id="1.10.443.10">
    <property type="entry name" value="Intergrase catalytic core"/>
    <property type="match status" value="1"/>
</dbReference>
<evidence type="ECO:0000313" key="6">
    <source>
        <dbReference type="EMBL" id="MDP9820363.1"/>
    </source>
</evidence>
<dbReference type="PANTHER" id="PTHR30349">
    <property type="entry name" value="PHAGE INTEGRASE-RELATED"/>
    <property type="match status" value="1"/>
</dbReference>
<proteinExistence type="predicted"/>
<dbReference type="PROSITE" id="PS51898">
    <property type="entry name" value="TYR_RECOMBINASE"/>
    <property type="match status" value="1"/>
</dbReference>
<feature type="domain" description="Core-binding (CB)" evidence="5">
    <location>
        <begin position="14"/>
        <end position="95"/>
    </location>
</feature>
<keyword evidence="2" id="KW-0233">DNA recombination</keyword>
<evidence type="ECO:0000259" key="5">
    <source>
        <dbReference type="PROSITE" id="PS51900"/>
    </source>
</evidence>
<keyword evidence="7" id="KW-1185">Reference proteome</keyword>
<dbReference type="PROSITE" id="PS51900">
    <property type="entry name" value="CB"/>
    <property type="match status" value="1"/>
</dbReference>
<accession>A0ABT9NIX1</accession>
<dbReference type="Gene3D" id="1.10.150.130">
    <property type="match status" value="1"/>
</dbReference>
<dbReference type="Proteomes" id="UP001240447">
    <property type="component" value="Unassembled WGS sequence"/>
</dbReference>
<dbReference type="RefSeq" id="WP_306824718.1">
    <property type="nucleotide sequence ID" value="NZ_JAUSQM010000001.1"/>
</dbReference>
<evidence type="ECO:0000256" key="3">
    <source>
        <dbReference type="PROSITE-ProRule" id="PRU01248"/>
    </source>
</evidence>
<protein>
    <submittedName>
        <fullName evidence="6">Site-specific recombinase XerD</fullName>
    </submittedName>
</protein>
<dbReference type="InterPro" id="IPR050090">
    <property type="entry name" value="Tyrosine_recombinase_XerCD"/>
</dbReference>
<name>A0ABT9NIX1_9ACTN</name>
<comment type="caution">
    <text evidence="6">The sequence shown here is derived from an EMBL/GenBank/DDBJ whole genome shotgun (WGS) entry which is preliminary data.</text>
</comment>
<reference evidence="6 7" key="1">
    <citation type="submission" date="2023-07" db="EMBL/GenBank/DDBJ databases">
        <title>Sequencing the genomes of 1000 actinobacteria strains.</title>
        <authorList>
            <person name="Klenk H.-P."/>
        </authorList>
    </citation>
    <scope>NUCLEOTIDE SEQUENCE [LARGE SCALE GENOMIC DNA]</scope>
    <source>
        <strain evidence="6 7">GD13</strain>
    </source>
</reference>
<dbReference type="EMBL" id="JAUSQM010000001">
    <property type="protein sequence ID" value="MDP9820363.1"/>
    <property type="molecule type" value="Genomic_DNA"/>
</dbReference>
<dbReference type="PANTHER" id="PTHR30349:SF81">
    <property type="entry name" value="TYROSINE RECOMBINASE XERC"/>
    <property type="match status" value="1"/>
</dbReference>
<feature type="domain" description="Tyr recombinase" evidence="4">
    <location>
        <begin position="118"/>
        <end position="296"/>
    </location>
</feature>